<reference evidence="6 7" key="1">
    <citation type="submission" date="2019-01" db="EMBL/GenBank/DDBJ databases">
        <title>The draft genome of Rhizobium sp. 24NR.</title>
        <authorList>
            <person name="Liu L."/>
            <person name="Liang L."/>
            <person name="Shi S."/>
            <person name="Xu L."/>
            <person name="Wang X."/>
            <person name="Li L."/>
            <person name="Zhang X."/>
        </authorList>
    </citation>
    <scope>NUCLEOTIDE SEQUENCE [LARGE SCALE GENOMIC DNA]</scope>
    <source>
        <strain evidence="6 7">24NR</strain>
    </source>
</reference>
<dbReference type="OrthoDB" id="8328560at2"/>
<dbReference type="GO" id="GO:0009288">
    <property type="term" value="C:bacterial-type flagellum"/>
    <property type="evidence" value="ECO:0007669"/>
    <property type="project" value="UniProtKB-SubCell"/>
</dbReference>
<sequence length="343" mass="36209">MKPPDAARCLAKFPYYSRIMPMSDAITTSYIQSALQTLLFVNDSLEKTQKATSSGYKINSPADNASYWSVANSMTSDKNILSSVSDALSLGTSKVDAAYSAVSSSIDVVNQIISQLATAKEDGVNKATVNGTLSDLKSSLTSLIRSASFGSDNWLYNTSDAPAGQKSVPVYFQRNVAGAVSLSYASFDASASTLIDTADASRGLLTGDIDASTLSGDTSSTPPRNYYLIDAGSTAPATGSPIALTDSTTPADIDDMVSVMNVIRTRLTTMGSTLGTMSNRIDAQGSFISGLSDVFDKSVSHLIDADMEEESTKLSAYQAQQQLSSQILGMANTHLQSLSTLFR</sequence>
<name>A0A3S3SCN7_9HYPH</name>
<gene>
    <name evidence="6" type="ORF">EPK99_15185</name>
</gene>
<feature type="domain" description="Flagellin N-terminal" evidence="4">
    <location>
        <begin position="32"/>
        <end position="158"/>
    </location>
</feature>
<dbReference type="PANTHER" id="PTHR42792:SF2">
    <property type="entry name" value="FLAGELLIN"/>
    <property type="match status" value="1"/>
</dbReference>
<dbReference type="PANTHER" id="PTHR42792">
    <property type="entry name" value="FLAGELLIN"/>
    <property type="match status" value="1"/>
</dbReference>
<evidence type="ECO:0000259" key="5">
    <source>
        <dbReference type="Pfam" id="PF00700"/>
    </source>
</evidence>
<keyword evidence="3" id="KW-0964">Secreted</keyword>
<accession>A0A3S3SCN7</accession>
<dbReference type="EMBL" id="SBIP01000003">
    <property type="protein sequence ID" value="RWX77003.1"/>
    <property type="molecule type" value="Genomic_DNA"/>
</dbReference>
<dbReference type="GO" id="GO:0005576">
    <property type="term" value="C:extracellular region"/>
    <property type="evidence" value="ECO:0007669"/>
    <property type="project" value="UniProtKB-SubCell"/>
</dbReference>
<comment type="subcellular location">
    <subcellularLocation>
        <location evidence="3">Secreted</location>
    </subcellularLocation>
    <subcellularLocation>
        <location evidence="3">Bacterial flagellum</location>
    </subcellularLocation>
</comment>
<comment type="similarity">
    <text evidence="1 3">Belongs to the bacterial flagellin family.</text>
</comment>
<dbReference type="InterPro" id="IPR001029">
    <property type="entry name" value="Flagellin_N"/>
</dbReference>
<evidence type="ECO:0000313" key="6">
    <source>
        <dbReference type="EMBL" id="RWX77003.1"/>
    </source>
</evidence>
<keyword evidence="2 3" id="KW-0975">Bacterial flagellum</keyword>
<evidence type="ECO:0000256" key="2">
    <source>
        <dbReference type="ARBA" id="ARBA00023143"/>
    </source>
</evidence>
<keyword evidence="6" id="KW-0282">Flagellum</keyword>
<keyword evidence="7" id="KW-1185">Reference proteome</keyword>
<dbReference type="InterPro" id="IPR001492">
    <property type="entry name" value="Flagellin"/>
</dbReference>
<dbReference type="Proteomes" id="UP000287687">
    <property type="component" value="Unassembled WGS sequence"/>
</dbReference>
<feature type="domain" description="Flagellin C-terminal" evidence="5">
    <location>
        <begin position="264"/>
        <end position="341"/>
    </location>
</feature>
<dbReference type="SUPFAM" id="SSF64518">
    <property type="entry name" value="Phase 1 flagellin"/>
    <property type="match status" value="1"/>
</dbReference>
<keyword evidence="6" id="KW-0969">Cilium</keyword>
<evidence type="ECO:0000256" key="3">
    <source>
        <dbReference type="RuleBase" id="RU362073"/>
    </source>
</evidence>
<protein>
    <recommendedName>
        <fullName evidence="3">Flagellin</fullName>
    </recommendedName>
</protein>
<comment type="caution">
    <text evidence="6">The sequence shown here is derived from an EMBL/GenBank/DDBJ whole genome shotgun (WGS) entry which is preliminary data.</text>
</comment>
<evidence type="ECO:0000313" key="7">
    <source>
        <dbReference type="Proteomes" id="UP000287687"/>
    </source>
</evidence>
<evidence type="ECO:0000259" key="4">
    <source>
        <dbReference type="Pfam" id="PF00669"/>
    </source>
</evidence>
<keyword evidence="6" id="KW-0966">Cell projection</keyword>
<evidence type="ECO:0000256" key="1">
    <source>
        <dbReference type="ARBA" id="ARBA00005709"/>
    </source>
</evidence>
<dbReference type="Gene3D" id="1.20.1330.10">
    <property type="entry name" value="f41 fragment of flagellin, N-terminal domain"/>
    <property type="match status" value="1"/>
</dbReference>
<dbReference type="GO" id="GO:0005198">
    <property type="term" value="F:structural molecule activity"/>
    <property type="evidence" value="ECO:0007669"/>
    <property type="project" value="UniProtKB-UniRule"/>
</dbReference>
<organism evidence="6 7">
    <name type="scientific">Neorhizobium lilium</name>
    <dbReference type="NCBI Taxonomy" id="2503024"/>
    <lineage>
        <taxon>Bacteria</taxon>
        <taxon>Pseudomonadati</taxon>
        <taxon>Pseudomonadota</taxon>
        <taxon>Alphaproteobacteria</taxon>
        <taxon>Hyphomicrobiales</taxon>
        <taxon>Rhizobiaceae</taxon>
        <taxon>Rhizobium/Agrobacterium group</taxon>
        <taxon>Neorhizobium</taxon>
    </lineage>
</organism>
<dbReference type="Pfam" id="PF00700">
    <property type="entry name" value="Flagellin_C"/>
    <property type="match status" value="1"/>
</dbReference>
<proteinExistence type="inferred from homology"/>
<dbReference type="InterPro" id="IPR046358">
    <property type="entry name" value="Flagellin_C"/>
</dbReference>
<dbReference type="AlphaFoldDB" id="A0A3S3SCN7"/>
<comment type="function">
    <text evidence="3">Flagellin is the subunit protein which polymerizes to form the filaments of bacterial flagella.</text>
</comment>
<dbReference type="Pfam" id="PF00669">
    <property type="entry name" value="Flagellin_N"/>
    <property type="match status" value="1"/>
</dbReference>